<evidence type="ECO:0000259" key="2">
    <source>
        <dbReference type="SMART" id="SM00245"/>
    </source>
</evidence>
<dbReference type="InterPro" id="IPR036034">
    <property type="entry name" value="PDZ_sf"/>
</dbReference>
<dbReference type="InterPro" id="IPR001478">
    <property type="entry name" value="PDZ"/>
</dbReference>
<evidence type="ECO:0000259" key="1">
    <source>
        <dbReference type="SMART" id="SM00228"/>
    </source>
</evidence>
<dbReference type="Proteomes" id="UP000595498">
    <property type="component" value="Chromosome"/>
</dbReference>
<dbReference type="CDD" id="cd07561">
    <property type="entry name" value="Peptidase_S41_CPP_like"/>
    <property type="match status" value="1"/>
</dbReference>
<dbReference type="SUPFAM" id="SSF50156">
    <property type="entry name" value="PDZ domain-like"/>
    <property type="match status" value="1"/>
</dbReference>
<evidence type="ECO:0008006" key="5">
    <source>
        <dbReference type="Google" id="ProtNLM"/>
    </source>
</evidence>
<dbReference type="SMART" id="SM00245">
    <property type="entry name" value="TSPc"/>
    <property type="match status" value="1"/>
</dbReference>
<dbReference type="InterPro" id="IPR029045">
    <property type="entry name" value="ClpP/crotonase-like_dom_sf"/>
</dbReference>
<gene>
    <name evidence="3" type="ORF">I6I98_08315</name>
</gene>
<name>A0ABX7CU55_SPHMU</name>
<feature type="domain" description="PDZ" evidence="1">
    <location>
        <begin position="103"/>
        <end position="171"/>
    </location>
</feature>
<sequence length="437" mass="49398">MKFLSFIVIIIILASSCAKSPLPKDSDAIDKSLYDSIFDISSKIYYWEHNLPTKKHFGLDKIQTPEEIIFKLREYSPNKVDKWSFAVKKDTWENLSAGISKDFGMGLRYLDNNDLRIAYVFPNSPADQSELKRGMKILEINAIKVENIDPNTIIKILVEDDNVELKIEGNNSSRTVILKKTTYTRTSILCSKIFKRESSKVGYVNIYSFIETTSAEIDSIFDFFKKANIDKLIIDLRYNGGGLLPATEDLANRLVCENSVNKVFYQTEYNDRYKYFGFKTFLRKVPGSLCLPEVSVIVSNNTASASEVFINSIKPYMKVNLIGTKTAGKLLGMHALDFKNYLMFPIAFKIYNAIGEHDNFQGTAPDIEVSDDVDSDWNEGEENIKIALNINGVKSFTKLDARPNRRRNNGLLIAGETSIFGAISLEMPQAGMQETVT</sequence>
<proteinExistence type="predicted"/>
<dbReference type="EMBL" id="CP068224">
    <property type="protein sequence ID" value="QQT55243.1"/>
    <property type="molecule type" value="Genomic_DNA"/>
</dbReference>
<dbReference type="PANTHER" id="PTHR32060:SF30">
    <property type="entry name" value="CARBOXY-TERMINAL PROCESSING PROTEASE CTPA"/>
    <property type="match status" value="1"/>
</dbReference>
<feature type="domain" description="Tail specific protease" evidence="2">
    <location>
        <begin position="171"/>
        <end position="370"/>
    </location>
</feature>
<dbReference type="Gene3D" id="3.90.226.10">
    <property type="entry name" value="2-enoyl-CoA Hydratase, Chain A, domain 1"/>
    <property type="match status" value="1"/>
</dbReference>
<dbReference type="PROSITE" id="PS51257">
    <property type="entry name" value="PROKAR_LIPOPROTEIN"/>
    <property type="match status" value="1"/>
</dbReference>
<dbReference type="SMART" id="SM00228">
    <property type="entry name" value="PDZ"/>
    <property type="match status" value="1"/>
</dbReference>
<dbReference type="Gene3D" id="2.30.42.10">
    <property type="match status" value="1"/>
</dbReference>
<organism evidence="3 4">
    <name type="scientific">Sphingobacterium multivorum</name>
    <dbReference type="NCBI Taxonomy" id="28454"/>
    <lineage>
        <taxon>Bacteria</taxon>
        <taxon>Pseudomonadati</taxon>
        <taxon>Bacteroidota</taxon>
        <taxon>Sphingobacteriia</taxon>
        <taxon>Sphingobacteriales</taxon>
        <taxon>Sphingobacteriaceae</taxon>
        <taxon>Sphingobacterium</taxon>
    </lineage>
</organism>
<evidence type="ECO:0000313" key="4">
    <source>
        <dbReference type="Proteomes" id="UP000595498"/>
    </source>
</evidence>
<evidence type="ECO:0000313" key="3">
    <source>
        <dbReference type="EMBL" id="QQT55243.1"/>
    </source>
</evidence>
<dbReference type="Pfam" id="PF03572">
    <property type="entry name" value="Peptidase_S41"/>
    <property type="match status" value="1"/>
</dbReference>
<protein>
    <recommendedName>
        <fullName evidence="5">Tail specific protease domain-containing protein</fullName>
    </recommendedName>
</protein>
<reference evidence="3 4" key="1">
    <citation type="submission" date="2021-01" db="EMBL/GenBank/DDBJ databases">
        <title>FDA dAtabase for Regulatory Grade micrObial Sequences (FDA-ARGOS): Supporting development and validation of Infectious Disease Dx tests.</title>
        <authorList>
            <person name="Sproer C."/>
            <person name="Gronow S."/>
            <person name="Severitt S."/>
            <person name="Schroder I."/>
            <person name="Tallon L."/>
            <person name="Sadzewicz L."/>
            <person name="Zhao X."/>
            <person name="Boylan J."/>
            <person name="Ott S."/>
            <person name="Bowen H."/>
            <person name="Vavikolanu K."/>
            <person name="Mehta A."/>
            <person name="Aluvathingal J."/>
            <person name="Nadendla S."/>
            <person name="Lowell S."/>
            <person name="Myers T."/>
            <person name="Yan Y."/>
            <person name="Sichtig H."/>
        </authorList>
    </citation>
    <scope>NUCLEOTIDE SEQUENCE [LARGE SCALE GENOMIC DNA]</scope>
    <source>
        <strain evidence="3 4">FDAARGOS_1141</strain>
    </source>
</reference>
<keyword evidence="4" id="KW-1185">Reference proteome</keyword>
<dbReference type="Gene3D" id="3.30.750.170">
    <property type="match status" value="1"/>
</dbReference>
<accession>A0ABX7CU55</accession>
<dbReference type="SUPFAM" id="SSF52096">
    <property type="entry name" value="ClpP/crotonase"/>
    <property type="match status" value="1"/>
</dbReference>
<dbReference type="PANTHER" id="PTHR32060">
    <property type="entry name" value="TAIL-SPECIFIC PROTEASE"/>
    <property type="match status" value="1"/>
</dbReference>
<dbReference type="InterPro" id="IPR005151">
    <property type="entry name" value="Tail-specific_protease"/>
</dbReference>